<dbReference type="EMBL" id="JAACJL010000031">
    <property type="protein sequence ID" value="KAF4616762.1"/>
    <property type="molecule type" value="Genomic_DNA"/>
</dbReference>
<dbReference type="SUPFAM" id="SSF51735">
    <property type="entry name" value="NAD(P)-binding Rossmann-fold domains"/>
    <property type="match status" value="1"/>
</dbReference>
<evidence type="ECO:0000256" key="1">
    <source>
        <dbReference type="ARBA" id="ARBA00005107"/>
    </source>
</evidence>
<evidence type="ECO:0000256" key="4">
    <source>
        <dbReference type="ARBA" id="ARBA00023002"/>
    </source>
</evidence>
<dbReference type="PANTHER" id="PTHR43162:SF1">
    <property type="entry name" value="PRESTALK A DIFFERENTIATION PROTEIN A"/>
    <property type="match status" value="1"/>
</dbReference>
<dbReference type="NCBIfam" id="TIGR03649">
    <property type="entry name" value="ergot_EASG"/>
    <property type="match status" value="1"/>
</dbReference>
<keyword evidence="4" id="KW-0560">Oxidoreductase</keyword>
<name>A0A8H4QUU1_9AGAR</name>
<dbReference type="Gene3D" id="3.90.25.10">
    <property type="entry name" value="UDP-galactose 4-epimerase, domain 1"/>
    <property type="match status" value="1"/>
</dbReference>
<accession>A0A8H4QUU1</accession>
<dbReference type="InterPro" id="IPR036291">
    <property type="entry name" value="NAD(P)-bd_dom_sf"/>
</dbReference>
<dbReference type="PANTHER" id="PTHR43162">
    <property type="match status" value="1"/>
</dbReference>
<comment type="similarity">
    <text evidence="2">Belongs to the fgaFS/easG family.</text>
</comment>
<evidence type="ECO:0000313" key="6">
    <source>
        <dbReference type="Proteomes" id="UP000521872"/>
    </source>
</evidence>
<dbReference type="Gene3D" id="3.40.50.720">
    <property type="entry name" value="NAD(P)-binding Rossmann-like Domain"/>
    <property type="match status" value="1"/>
</dbReference>
<comment type="caution">
    <text evidence="5">The sequence shown here is derived from an EMBL/GenBank/DDBJ whole genome shotgun (WGS) entry which is preliminary data.</text>
</comment>
<evidence type="ECO:0000313" key="5">
    <source>
        <dbReference type="EMBL" id="KAF4616762.1"/>
    </source>
</evidence>
<dbReference type="AlphaFoldDB" id="A0A8H4QUU1"/>
<evidence type="ECO:0000256" key="3">
    <source>
        <dbReference type="ARBA" id="ARBA00022589"/>
    </source>
</evidence>
<sequence>MTILITGGTGKTGGNLAKLLQSANIPFLIATRSGKAPEPFTAVTFDWFNPETYENPFKADAHIDRVYIVCPIAPECLPQVGPFIDLAISKGVKRFVLLTATRMEPGSPGPGRVHQYLVDKGVDYAVLRPSWFIQNFGSLLHHNITENNKIESAAADGKIPWIACEDIAQAAFDALTAEKSLNKDIFVLGPELHSYTDAAKMLTEVLGREIIHKKNSAEEQTAAYISQGFPPEFVKLLVFVEELIAAGGEAKLLDDLPADRIYRGKLTLGDYLKENRQLWIKQ</sequence>
<protein>
    <recommendedName>
        <fullName evidence="7">Agroclavine dehydrogenase</fullName>
    </recommendedName>
</protein>
<evidence type="ECO:0008006" key="7">
    <source>
        <dbReference type="Google" id="ProtNLM"/>
    </source>
</evidence>
<gene>
    <name evidence="5" type="ORF">D9613_008468</name>
</gene>
<keyword evidence="6" id="KW-1185">Reference proteome</keyword>
<reference evidence="5 6" key="1">
    <citation type="submission" date="2019-12" db="EMBL/GenBank/DDBJ databases">
        <authorList>
            <person name="Floudas D."/>
            <person name="Bentzer J."/>
            <person name="Ahren D."/>
            <person name="Johansson T."/>
            <person name="Persson P."/>
            <person name="Tunlid A."/>
        </authorList>
    </citation>
    <scope>NUCLEOTIDE SEQUENCE [LARGE SCALE GENOMIC DNA]</scope>
    <source>
        <strain evidence="5 6">CBS 102.39</strain>
    </source>
</reference>
<dbReference type="GO" id="GO:0016491">
    <property type="term" value="F:oxidoreductase activity"/>
    <property type="evidence" value="ECO:0007669"/>
    <property type="project" value="UniProtKB-KW"/>
</dbReference>
<proteinExistence type="inferred from homology"/>
<dbReference type="UniPathway" id="UPA00327"/>
<organism evidence="5 6">
    <name type="scientific">Agrocybe pediades</name>
    <dbReference type="NCBI Taxonomy" id="84607"/>
    <lineage>
        <taxon>Eukaryota</taxon>
        <taxon>Fungi</taxon>
        <taxon>Dikarya</taxon>
        <taxon>Basidiomycota</taxon>
        <taxon>Agaricomycotina</taxon>
        <taxon>Agaricomycetes</taxon>
        <taxon>Agaricomycetidae</taxon>
        <taxon>Agaricales</taxon>
        <taxon>Agaricineae</taxon>
        <taxon>Strophariaceae</taxon>
        <taxon>Agrocybe</taxon>
    </lineage>
</organism>
<keyword evidence="3" id="KW-0017">Alkaloid metabolism</keyword>
<dbReference type="GO" id="GO:0035835">
    <property type="term" value="P:indole alkaloid biosynthetic process"/>
    <property type="evidence" value="ECO:0007669"/>
    <property type="project" value="UniProtKB-UniPathway"/>
</dbReference>
<dbReference type="InterPro" id="IPR051604">
    <property type="entry name" value="Ergot_Alk_Oxidoreductase"/>
</dbReference>
<dbReference type="InterPro" id="IPR019901">
    <property type="entry name" value="Ergot_alkaloid_biosynthesis"/>
</dbReference>
<dbReference type="Proteomes" id="UP000521872">
    <property type="component" value="Unassembled WGS sequence"/>
</dbReference>
<comment type="pathway">
    <text evidence="1">Alkaloid biosynthesis; ergot alkaloid biosynthesis.</text>
</comment>
<evidence type="ECO:0000256" key="2">
    <source>
        <dbReference type="ARBA" id="ARBA00005372"/>
    </source>
</evidence>